<accession>A0AC58RXS8</accession>
<gene>
    <name evidence="2" type="primary">LOC142164166</name>
</gene>
<name>A0AC58RXS8_TOBAC</name>
<keyword evidence="1" id="KW-1185">Reference proteome</keyword>
<dbReference type="Proteomes" id="UP000790787">
    <property type="component" value="Chromosome 1"/>
</dbReference>
<protein>
    <submittedName>
        <fullName evidence="2">Uncharacterized protein LOC142164166</fullName>
    </submittedName>
</protein>
<reference evidence="2" key="2">
    <citation type="submission" date="2025-08" db="UniProtKB">
        <authorList>
            <consortium name="RefSeq"/>
        </authorList>
    </citation>
    <scope>IDENTIFICATION</scope>
    <source>
        <tissue evidence="2">Leaf</tissue>
    </source>
</reference>
<reference evidence="1" key="1">
    <citation type="journal article" date="2014" name="Nat. Commun.">
        <title>The tobacco genome sequence and its comparison with those of tomato and potato.</title>
        <authorList>
            <person name="Sierro N."/>
            <person name="Battey J.N."/>
            <person name="Ouadi S."/>
            <person name="Bakaher N."/>
            <person name="Bovet L."/>
            <person name="Willig A."/>
            <person name="Goepfert S."/>
            <person name="Peitsch M.C."/>
            <person name="Ivanov N.V."/>
        </authorList>
    </citation>
    <scope>NUCLEOTIDE SEQUENCE [LARGE SCALE GENOMIC DNA]</scope>
</reference>
<evidence type="ECO:0000313" key="2">
    <source>
        <dbReference type="RefSeq" id="XP_075077533.1"/>
    </source>
</evidence>
<proteinExistence type="predicted"/>
<evidence type="ECO:0000313" key="1">
    <source>
        <dbReference type="Proteomes" id="UP000790787"/>
    </source>
</evidence>
<organism evidence="1 2">
    <name type="scientific">Nicotiana tabacum</name>
    <name type="common">Common tobacco</name>
    <dbReference type="NCBI Taxonomy" id="4097"/>
    <lineage>
        <taxon>Eukaryota</taxon>
        <taxon>Viridiplantae</taxon>
        <taxon>Streptophyta</taxon>
        <taxon>Embryophyta</taxon>
        <taxon>Tracheophyta</taxon>
        <taxon>Spermatophyta</taxon>
        <taxon>Magnoliopsida</taxon>
        <taxon>eudicotyledons</taxon>
        <taxon>Gunneridae</taxon>
        <taxon>Pentapetalae</taxon>
        <taxon>asterids</taxon>
        <taxon>lamiids</taxon>
        <taxon>Solanales</taxon>
        <taxon>Solanaceae</taxon>
        <taxon>Nicotianoideae</taxon>
        <taxon>Nicotianeae</taxon>
        <taxon>Nicotiana</taxon>
    </lineage>
</organism>
<dbReference type="RefSeq" id="XP_075077533.1">
    <property type="nucleotide sequence ID" value="XM_075221432.1"/>
</dbReference>
<sequence>MDSDPPNLENTKVPLKPPDNLTPSNPSRDQTNIGNPIDPIPTTFKDKLIGYGEQIDLFIDHLSSLTLPMEIQEHESTPLSKEDYENLALSITIILEDKQRIYHPWKYSLIIKLHGKRILHQILKQKIQELWKIKENFPLIGLGNDYYIVKLQNEGSMNHILQDGPWFIYGFILSIQHWQPNFVAKNARQSHTAVWVRLPQLPTEFYDSQILQKVGKAIGKPLKVDACTSSSLRGRYGRLCIKVSMDELVKKVIYIRSHKQQIQYEVDNYLCKSCGHLGYKTTDC</sequence>